<reference evidence="1" key="1">
    <citation type="submission" date="2022-12" db="EMBL/GenBank/DDBJ databases">
        <title>Draft genome assemblies for two species of Escallonia (Escalloniales).</title>
        <authorList>
            <person name="Chanderbali A."/>
            <person name="Dervinis C."/>
            <person name="Anghel I."/>
            <person name="Soltis D."/>
            <person name="Soltis P."/>
            <person name="Zapata F."/>
        </authorList>
    </citation>
    <scope>NUCLEOTIDE SEQUENCE</scope>
    <source>
        <strain evidence="1">UCBG64.0493</strain>
        <tissue evidence="1">Leaf</tissue>
    </source>
</reference>
<dbReference type="GO" id="GO:0005739">
    <property type="term" value="C:mitochondrion"/>
    <property type="evidence" value="ECO:0007669"/>
    <property type="project" value="TreeGrafter"/>
</dbReference>
<sequence length="177" mass="20414">MEEVIRIKVDEMLGSEEIKLETERRIQEGRKKLFDDVEAQLWKEKEAALIEARRKELTRVAHSSRLHQISSRVDTDWDSQMRGSGSRQLRANTSFINISRQPKFRRYIILGECLFSSSDDLSGKSLWVDDEFLRNWVQDVNLGSMFTGFHHSSPSSGLVELRKGVIGGDLLGQVFWT</sequence>
<dbReference type="Proteomes" id="UP001188597">
    <property type="component" value="Unassembled WGS sequence"/>
</dbReference>
<proteinExistence type="predicted"/>
<dbReference type="InterPro" id="IPR033371">
    <property type="entry name" value="ARGLU1"/>
</dbReference>
<protein>
    <submittedName>
        <fullName evidence="1">Uncharacterized protein</fullName>
    </submittedName>
</protein>
<dbReference type="GO" id="GO:0005654">
    <property type="term" value="C:nucleoplasm"/>
    <property type="evidence" value="ECO:0007669"/>
    <property type="project" value="TreeGrafter"/>
</dbReference>
<keyword evidence="2" id="KW-1185">Reference proteome</keyword>
<dbReference type="EMBL" id="JAVXUP010001092">
    <property type="protein sequence ID" value="KAK3016043.1"/>
    <property type="molecule type" value="Genomic_DNA"/>
</dbReference>
<dbReference type="PANTHER" id="PTHR31711:SF2">
    <property type="entry name" value="ARGININE_GLUTAMATE-RICH 1 PROTEIN"/>
    <property type="match status" value="1"/>
</dbReference>
<dbReference type="GO" id="GO:0045296">
    <property type="term" value="F:cadherin binding"/>
    <property type="evidence" value="ECO:0007669"/>
    <property type="project" value="TreeGrafter"/>
</dbReference>
<accession>A0AA88VY20</accession>
<dbReference type="AlphaFoldDB" id="A0AA88VY20"/>
<comment type="caution">
    <text evidence="1">The sequence shown here is derived from an EMBL/GenBank/DDBJ whole genome shotgun (WGS) entry which is preliminary data.</text>
</comment>
<organism evidence="1 2">
    <name type="scientific">Escallonia herrerae</name>
    <dbReference type="NCBI Taxonomy" id="1293975"/>
    <lineage>
        <taxon>Eukaryota</taxon>
        <taxon>Viridiplantae</taxon>
        <taxon>Streptophyta</taxon>
        <taxon>Embryophyta</taxon>
        <taxon>Tracheophyta</taxon>
        <taxon>Spermatophyta</taxon>
        <taxon>Magnoliopsida</taxon>
        <taxon>eudicotyledons</taxon>
        <taxon>Gunneridae</taxon>
        <taxon>Pentapetalae</taxon>
        <taxon>asterids</taxon>
        <taxon>campanulids</taxon>
        <taxon>Escalloniales</taxon>
        <taxon>Escalloniaceae</taxon>
        <taxon>Escallonia</taxon>
    </lineage>
</organism>
<evidence type="ECO:0000313" key="2">
    <source>
        <dbReference type="Proteomes" id="UP001188597"/>
    </source>
</evidence>
<dbReference type="Pfam" id="PF15346">
    <property type="entry name" value="ARGLU"/>
    <property type="match status" value="1"/>
</dbReference>
<name>A0AA88VY20_9ASTE</name>
<gene>
    <name evidence="1" type="ORF">RJ639_007686</name>
</gene>
<evidence type="ECO:0000313" key="1">
    <source>
        <dbReference type="EMBL" id="KAK3016043.1"/>
    </source>
</evidence>
<dbReference type="PANTHER" id="PTHR31711">
    <property type="entry name" value="ARGININE AND GLUTAMATE-RICH PROTEIN 1"/>
    <property type="match status" value="1"/>
</dbReference>